<dbReference type="EMBL" id="BQNB010019138">
    <property type="protein sequence ID" value="GJT82110.1"/>
    <property type="molecule type" value="Genomic_DNA"/>
</dbReference>
<name>A0ABQ5H407_9ASTR</name>
<evidence type="ECO:0000256" key="1">
    <source>
        <dbReference type="SAM" id="MobiDB-lite"/>
    </source>
</evidence>
<evidence type="ECO:0000313" key="3">
    <source>
        <dbReference type="Proteomes" id="UP001151760"/>
    </source>
</evidence>
<dbReference type="Proteomes" id="UP001151760">
    <property type="component" value="Unassembled WGS sequence"/>
</dbReference>
<proteinExistence type="predicted"/>
<keyword evidence="3" id="KW-1185">Reference proteome</keyword>
<feature type="compositionally biased region" description="Polar residues" evidence="1">
    <location>
        <begin position="107"/>
        <end position="117"/>
    </location>
</feature>
<protein>
    <submittedName>
        <fullName evidence="2">Uncharacterized protein</fullName>
    </submittedName>
</protein>
<feature type="compositionally biased region" description="Basic and acidic residues" evidence="1">
    <location>
        <begin position="122"/>
        <end position="131"/>
    </location>
</feature>
<feature type="compositionally biased region" description="Polar residues" evidence="1">
    <location>
        <begin position="81"/>
        <end position="91"/>
    </location>
</feature>
<sequence length="313" mass="35681">MACEVVLGFSLFMRTVVENMGRTAQVNIWLKKVKHSLPYTLLVTSRKRRRDDQDPPPPQPKDCNRSKKKKHDSDASASKQPPVQKSSAWKTSDSREPLVQKSSSSSMQKLASPSEQPINEDPIPKDVHLSDSEDTEEETPKTPKPDWFIPLNELPETENNWANALAKTYKDPEENKLLQKTRDMGSFIKWYCKQIGKSKLVKADFEGPAYKLVRSFHKNNISLQFQMEECHLLLTDQIDLINPEGNRVVHDLSKPLPLGGPPSQVTIQTQYFFNKDLEYLVSGDKERRNALSISKLKAAYYPDFGLKELVPSL</sequence>
<comment type="caution">
    <text evidence="2">The sequence shown here is derived from an EMBL/GenBank/DDBJ whole genome shotgun (WGS) entry which is preliminary data.</text>
</comment>
<organism evidence="2 3">
    <name type="scientific">Tanacetum coccineum</name>
    <dbReference type="NCBI Taxonomy" id="301880"/>
    <lineage>
        <taxon>Eukaryota</taxon>
        <taxon>Viridiplantae</taxon>
        <taxon>Streptophyta</taxon>
        <taxon>Embryophyta</taxon>
        <taxon>Tracheophyta</taxon>
        <taxon>Spermatophyta</taxon>
        <taxon>Magnoliopsida</taxon>
        <taxon>eudicotyledons</taxon>
        <taxon>Gunneridae</taxon>
        <taxon>Pentapetalae</taxon>
        <taxon>asterids</taxon>
        <taxon>campanulids</taxon>
        <taxon>Asterales</taxon>
        <taxon>Asteraceae</taxon>
        <taxon>Asteroideae</taxon>
        <taxon>Anthemideae</taxon>
        <taxon>Anthemidinae</taxon>
        <taxon>Tanacetum</taxon>
    </lineage>
</organism>
<reference evidence="2" key="1">
    <citation type="journal article" date="2022" name="Int. J. Mol. Sci.">
        <title>Draft Genome of Tanacetum Coccineum: Genomic Comparison of Closely Related Tanacetum-Family Plants.</title>
        <authorList>
            <person name="Yamashiro T."/>
            <person name="Shiraishi A."/>
            <person name="Nakayama K."/>
            <person name="Satake H."/>
        </authorList>
    </citation>
    <scope>NUCLEOTIDE SEQUENCE</scope>
</reference>
<reference evidence="2" key="2">
    <citation type="submission" date="2022-01" db="EMBL/GenBank/DDBJ databases">
        <authorList>
            <person name="Yamashiro T."/>
            <person name="Shiraishi A."/>
            <person name="Satake H."/>
            <person name="Nakayama K."/>
        </authorList>
    </citation>
    <scope>NUCLEOTIDE SEQUENCE</scope>
</reference>
<accession>A0ABQ5H407</accession>
<evidence type="ECO:0000313" key="2">
    <source>
        <dbReference type="EMBL" id="GJT82110.1"/>
    </source>
</evidence>
<feature type="region of interest" description="Disordered" evidence="1">
    <location>
        <begin position="41"/>
        <end position="148"/>
    </location>
</feature>
<gene>
    <name evidence="2" type="ORF">Tco_1056452</name>
</gene>